<protein>
    <submittedName>
        <fullName evidence="1">Uncharacterized protein</fullName>
    </submittedName>
</protein>
<evidence type="ECO:0000313" key="2">
    <source>
        <dbReference type="Proteomes" id="UP000288805"/>
    </source>
</evidence>
<accession>A0A438JCE8</accession>
<sequence length="60" mass="6583">MWLEGNDDAAGGPVRAVQGRFTVLCVDKATRDDGGEHGSKSWYRSLIRRVPRRIGLGVSI</sequence>
<evidence type="ECO:0000313" key="1">
    <source>
        <dbReference type="EMBL" id="RVX06619.1"/>
    </source>
</evidence>
<dbReference type="EMBL" id="QGNW01000050">
    <property type="protein sequence ID" value="RVX06619.1"/>
    <property type="molecule type" value="Genomic_DNA"/>
</dbReference>
<gene>
    <name evidence="1" type="ORF">CK203_029596</name>
</gene>
<dbReference type="Proteomes" id="UP000288805">
    <property type="component" value="Unassembled WGS sequence"/>
</dbReference>
<proteinExistence type="predicted"/>
<organism evidence="1 2">
    <name type="scientific">Vitis vinifera</name>
    <name type="common">Grape</name>
    <dbReference type="NCBI Taxonomy" id="29760"/>
    <lineage>
        <taxon>Eukaryota</taxon>
        <taxon>Viridiplantae</taxon>
        <taxon>Streptophyta</taxon>
        <taxon>Embryophyta</taxon>
        <taxon>Tracheophyta</taxon>
        <taxon>Spermatophyta</taxon>
        <taxon>Magnoliopsida</taxon>
        <taxon>eudicotyledons</taxon>
        <taxon>Gunneridae</taxon>
        <taxon>Pentapetalae</taxon>
        <taxon>rosids</taxon>
        <taxon>Vitales</taxon>
        <taxon>Vitaceae</taxon>
        <taxon>Viteae</taxon>
        <taxon>Vitis</taxon>
    </lineage>
</organism>
<reference evidence="1 2" key="1">
    <citation type="journal article" date="2018" name="PLoS Genet.">
        <title>Population sequencing reveals clonal diversity and ancestral inbreeding in the grapevine cultivar Chardonnay.</title>
        <authorList>
            <person name="Roach M.J."/>
            <person name="Johnson D.L."/>
            <person name="Bohlmann J."/>
            <person name="van Vuuren H.J."/>
            <person name="Jones S.J."/>
            <person name="Pretorius I.S."/>
            <person name="Schmidt S.A."/>
            <person name="Borneman A.R."/>
        </authorList>
    </citation>
    <scope>NUCLEOTIDE SEQUENCE [LARGE SCALE GENOMIC DNA]</scope>
    <source>
        <strain evidence="2">cv. Chardonnay</strain>
        <tissue evidence="1">Leaf</tissue>
    </source>
</reference>
<dbReference type="AlphaFoldDB" id="A0A438JCE8"/>
<comment type="caution">
    <text evidence="1">The sequence shown here is derived from an EMBL/GenBank/DDBJ whole genome shotgun (WGS) entry which is preliminary data.</text>
</comment>
<name>A0A438JCE8_VITVI</name>